<dbReference type="GO" id="GO:0005737">
    <property type="term" value="C:cytoplasm"/>
    <property type="evidence" value="ECO:0007669"/>
    <property type="project" value="TreeGrafter"/>
</dbReference>
<organism evidence="4 5">
    <name type="scientific">Chara braunii</name>
    <name type="common">Braun's stonewort</name>
    <dbReference type="NCBI Taxonomy" id="69332"/>
    <lineage>
        <taxon>Eukaryota</taxon>
        <taxon>Viridiplantae</taxon>
        <taxon>Streptophyta</taxon>
        <taxon>Charophyceae</taxon>
        <taxon>Charales</taxon>
        <taxon>Characeae</taxon>
        <taxon>Chara</taxon>
    </lineage>
</organism>
<protein>
    <submittedName>
        <fullName evidence="4">Uncharacterized protein</fullName>
    </submittedName>
</protein>
<dbReference type="InterPro" id="IPR036322">
    <property type="entry name" value="WD40_repeat_dom_sf"/>
</dbReference>
<dbReference type="Pfam" id="PF08553">
    <property type="entry name" value="VID27"/>
    <property type="match status" value="1"/>
</dbReference>
<feature type="domain" description="DUF7135" evidence="3">
    <location>
        <begin position="64"/>
        <end position="206"/>
    </location>
</feature>
<feature type="compositionally biased region" description="Gly residues" evidence="1">
    <location>
        <begin position="296"/>
        <end position="307"/>
    </location>
</feature>
<feature type="compositionally biased region" description="Acidic residues" evidence="1">
    <location>
        <begin position="8"/>
        <end position="31"/>
    </location>
</feature>
<name>A0A388M0U6_CHABU</name>
<dbReference type="AlphaFoldDB" id="A0A388M0U6"/>
<dbReference type="Proteomes" id="UP000265515">
    <property type="component" value="Unassembled WGS sequence"/>
</dbReference>
<gene>
    <name evidence="4" type="ORF">CBR_g46624</name>
</gene>
<dbReference type="InterPro" id="IPR040458">
    <property type="entry name" value="Vid27"/>
</dbReference>
<dbReference type="Gene3D" id="2.130.10.10">
    <property type="entry name" value="YVTN repeat-like/Quinoprotein amine dehydrogenase"/>
    <property type="match status" value="1"/>
</dbReference>
<proteinExistence type="predicted"/>
<evidence type="ECO:0000256" key="1">
    <source>
        <dbReference type="SAM" id="MobiDB-lite"/>
    </source>
</evidence>
<feature type="domain" description="Vacuolar import/degradation Vid27 C-terminal" evidence="2">
    <location>
        <begin position="317"/>
        <end position="598"/>
    </location>
</feature>
<sequence>MGGQQSREEDERDSEEEESSEEEEEEEEEQEDGARKSDLGKGREETDAAMAAAMGGVSLNREVSAQAAKLYRYARNQWKMVDAAAEWKFVRSDDYYEDGVDDPSAAGEGSDRRGGGGLSGGSGDEAGGGCWCLVVKDKFRVPVSTRMNTRYNPEGMRVDFVADGVWALKFVHSSHYEEFVNQLSNSSFENNYKMEATESNFLKVAGKDFVGWLKGEDAEGAPSLESDEEDEPRTPTRATATGMRESGSQAIGGTPRRILVGAGSNSYVLHDGGVDVLRNTEMGMERAGVSFTLTPSGGGGGGGGGRRGTALSSSSFASAAGVPLTPTKGLLMRSERNLLLMSPCKTGPRQATGLHQMDIERGSVVAQWEFKKDDVPIPMREICGDTKSSQLEQSDTFLGLDDNRLCRWDMRVREGLVQELTKPVALDWAEGHTFSRGTNFRCMASTGDGGVAVGSEDGKIRLYGTTSMRQAKTCFPGLGDPITAIDVTFDGRWVLATTNDYLLLIHCLFRDKDGREKTGFAGRMGSQIRAPRLLKLKPEDVSSVMDSGLSSNKVKFRRGQFSWVTESGRQERSIVAAAGNSTVVWDFRRAKQANHPCYANGGEGIKTCYCYKLKKKADMVVESRFMHDNFHGPGSPEAPVVVATPGDLSTFQFH</sequence>
<dbReference type="Pfam" id="PF23581">
    <property type="entry name" value="DUF7135"/>
    <property type="match status" value="1"/>
</dbReference>
<dbReference type="SUPFAM" id="SSF50978">
    <property type="entry name" value="WD40 repeat-like"/>
    <property type="match status" value="1"/>
</dbReference>
<reference evidence="4 5" key="1">
    <citation type="journal article" date="2018" name="Cell">
        <title>The Chara Genome: Secondary Complexity and Implications for Plant Terrestrialization.</title>
        <authorList>
            <person name="Nishiyama T."/>
            <person name="Sakayama H."/>
            <person name="Vries J.D."/>
            <person name="Buschmann H."/>
            <person name="Saint-Marcoux D."/>
            <person name="Ullrich K.K."/>
            <person name="Haas F.B."/>
            <person name="Vanderstraeten L."/>
            <person name="Becker D."/>
            <person name="Lang D."/>
            <person name="Vosolsobe S."/>
            <person name="Rombauts S."/>
            <person name="Wilhelmsson P.K.I."/>
            <person name="Janitza P."/>
            <person name="Kern R."/>
            <person name="Heyl A."/>
            <person name="Rumpler F."/>
            <person name="Villalobos L.I.A.C."/>
            <person name="Clay J.M."/>
            <person name="Skokan R."/>
            <person name="Toyoda A."/>
            <person name="Suzuki Y."/>
            <person name="Kagoshima H."/>
            <person name="Schijlen E."/>
            <person name="Tajeshwar N."/>
            <person name="Catarino B."/>
            <person name="Hetherington A.J."/>
            <person name="Saltykova A."/>
            <person name="Bonnot C."/>
            <person name="Breuninger H."/>
            <person name="Symeonidi A."/>
            <person name="Radhakrishnan G.V."/>
            <person name="Van Nieuwerburgh F."/>
            <person name="Deforce D."/>
            <person name="Chang C."/>
            <person name="Karol K.G."/>
            <person name="Hedrich R."/>
            <person name="Ulvskov P."/>
            <person name="Glockner G."/>
            <person name="Delwiche C.F."/>
            <person name="Petrasek J."/>
            <person name="Van de Peer Y."/>
            <person name="Friml J."/>
            <person name="Beilby M."/>
            <person name="Dolan L."/>
            <person name="Kohara Y."/>
            <person name="Sugano S."/>
            <person name="Fujiyama A."/>
            <person name="Delaux P.-M."/>
            <person name="Quint M."/>
            <person name="TheiBen G."/>
            <person name="Hagemann M."/>
            <person name="Harholt J."/>
            <person name="Dunand C."/>
            <person name="Zachgo S."/>
            <person name="Langdale J."/>
            <person name="Maumus F."/>
            <person name="Straeten D.V.D."/>
            <person name="Gould S.B."/>
            <person name="Rensing S.A."/>
        </authorList>
    </citation>
    <scope>NUCLEOTIDE SEQUENCE [LARGE SCALE GENOMIC DNA]</scope>
    <source>
        <strain evidence="4 5">S276</strain>
    </source>
</reference>
<dbReference type="GO" id="GO:0005634">
    <property type="term" value="C:nucleus"/>
    <property type="evidence" value="ECO:0007669"/>
    <property type="project" value="TreeGrafter"/>
</dbReference>
<dbReference type="InterPro" id="IPR015943">
    <property type="entry name" value="WD40/YVTN_repeat-like_dom_sf"/>
</dbReference>
<dbReference type="PANTHER" id="PTHR31913">
    <property type="entry name" value="VACUOLAR IMPORT AND DEGRADATION PROTEIN 27"/>
    <property type="match status" value="1"/>
</dbReference>
<dbReference type="InterPro" id="IPR055559">
    <property type="entry name" value="CYPRO4_DUF7135"/>
</dbReference>
<evidence type="ECO:0000313" key="5">
    <source>
        <dbReference type="Proteomes" id="UP000265515"/>
    </source>
</evidence>
<feature type="region of interest" description="Disordered" evidence="1">
    <location>
        <begin position="218"/>
        <end position="255"/>
    </location>
</feature>
<keyword evidence="5" id="KW-1185">Reference proteome</keyword>
<feature type="compositionally biased region" description="Basic and acidic residues" evidence="1">
    <location>
        <begin position="32"/>
        <end position="46"/>
    </location>
</feature>
<evidence type="ECO:0000259" key="2">
    <source>
        <dbReference type="Pfam" id="PF08553"/>
    </source>
</evidence>
<evidence type="ECO:0000313" key="4">
    <source>
        <dbReference type="EMBL" id="GBG88135.1"/>
    </source>
</evidence>
<accession>A0A388M0U6</accession>
<dbReference type="Gramene" id="GBG88135">
    <property type="protein sequence ID" value="GBG88135"/>
    <property type="gene ID" value="CBR_g46624"/>
</dbReference>
<feature type="region of interest" description="Disordered" evidence="1">
    <location>
        <begin position="1"/>
        <end position="49"/>
    </location>
</feature>
<dbReference type="InterPro" id="IPR013863">
    <property type="entry name" value="VID27_C"/>
</dbReference>
<dbReference type="EMBL" id="BFEA01000651">
    <property type="protein sequence ID" value="GBG88135.1"/>
    <property type="molecule type" value="Genomic_DNA"/>
</dbReference>
<feature type="region of interest" description="Disordered" evidence="1">
    <location>
        <begin position="291"/>
        <end position="312"/>
    </location>
</feature>
<dbReference type="PANTHER" id="PTHR31913:SF0">
    <property type="entry name" value="VACUOLAR IMPORT AND DEGRADATION PROTEIN 27"/>
    <property type="match status" value="1"/>
</dbReference>
<evidence type="ECO:0000259" key="3">
    <source>
        <dbReference type="Pfam" id="PF23581"/>
    </source>
</evidence>
<dbReference type="OrthoDB" id="10251113at2759"/>
<feature type="region of interest" description="Disordered" evidence="1">
    <location>
        <begin position="100"/>
        <end position="122"/>
    </location>
</feature>
<dbReference type="OMA" id="SPSARWI"/>
<comment type="caution">
    <text evidence="4">The sequence shown here is derived from an EMBL/GenBank/DDBJ whole genome shotgun (WGS) entry which is preliminary data.</text>
</comment>